<organism evidence="1 2">
    <name type="scientific">Cymbomonas tetramitiformis</name>
    <dbReference type="NCBI Taxonomy" id="36881"/>
    <lineage>
        <taxon>Eukaryota</taxon>
        <taxon>Viridiplantae</taxon>
        <taxon>Chlorophyta</taxon>
        <taxon>Pyramimonadophyceae</taxon>
        <taxon>Pyramimonadales</taxon>
        <taxon>Pyramimonadaceae</taxon>
        <taxon>Cymbomonas</taxon>
    </lineage>
</organism>
<gene>
    <name evidence="1" type="ORF">CYMTET_33256</name>
</gene>
<evidence type="ECO:0000313" key="2">
    <source>
        <dbReference type="Proteomes" id="UP001190700"/>
    </source>
</evidence>
<accession>A0AAE0FDL1</accession>
<feature type="non-terminal residue" evidence="1">
    <location>
        <position position="84"/>
    </location>
</feature>
<name>A0AAE0FDL1_9CHLO</name>
<proteinExistence type="predicted"/>
<dbReference type="Proteomes" id="UP001190700">
    <property type="component" value="Unassembled WGS sequence"/>
</dbReference>
<dbReference type="EMBL" id="LGRX02020253">
    <property type="protein sequence ID" value="KAK3257669.1"/>
    <property type="molecule type" value="Genomic_DNA"/>
</dbReference>
<comment type="caution">
    <text evidence="1">The sequence shown here is derived from an EMBL/GenBank/DDBJ whole genome shotgun (WGS) entry which is preliminary data.</text>
</comment>
<evidence type="ECO:0000313" key="1">
    <source>
        <dbReference type="EMBL" id="KAK3257669.1"/>
    </source>
</evidence>
<protein>
    <submittedName>
        <fullName evidence="1">Uncharacterized protein</fullName>
    </submittedName>
</protein>
<keyword evidence="2" id="KW-1185">Reference proteome</keyword>
<sequence length="84" mass="9130">MCASRLNSALVPWRRGHASSTLAVTGTGAEGPGWAACKQWYVRHMNISVMYHEPTLGGKFFPNKRGANYVPGVDLTHMNGVTIV</sequence>
<dbReference type="AlphaFoldDB" id="A0AAE0FDL1"/>
<reference evidence="1 2" key="1">
    <citation type="journal article" date="2015" name="Genome Biol. Evol.">
        <title>Comparative Genomics of a Bacterivorous Green Alga Reveals Evolutionary Causalities and Consequences of Phago-Mixotrophic Mode of Nutrition.</title>
        <authorList>
            <person name="Burns J.A."/>
            <person name="Paasch A."/>
            <person name="Narechania A."/>
            <person name="Kim E."/>
        </authorList>
    </citation>
    <scope>NUCLEOTIDE SEQUENCE [LARGE SCALE GENOMIC DNA]</scope>
    <source>
        <strain evidence="1 2">PLY_AMNH</strain>
    </source>
</reference>